<evidence type="ECO:0000313" key="1">
    <source>
        <dbReference type="EMBL" id="KAF8401654.1"/>
    </source>
</evidence>
<evidence type="ECO:0000313" key="2">
    <source>
        <dbReference type="Proteomes" id="UP000655225"/>
    </source>
</evidence>
<gene>
    <name evidence="1" type="ORF">HHK36_012600</name>
</gene>
<accession>A0A834Z632</accession>
<organism evidence="1 2">
    <name type="scientific">Tetracentron sinense</name>
    <name type="common">Spur-leaf</name>
    <dbReference type="NCBI Taxonomy" id="13715"/>
    <lineage>
        <taxon>Eukaryota</taxon>
        <taxon>Viridiplantae</taxon>
        <taxon>Streptophyta</taxon>
        <taxon>Embryophyta</taxon>
        <taxon>Tracheophyta</taxon>
        <taxon>Spermatophyta</taxon>
        <taxon>Magnoliopsida</taxon>
        <taxon>Trochodendrales</taxon>
        <taxon>Trochodendraceae</taxon>
        <taxon>Tetracentron</taxon>
    </lineage>
</organism>
<sequence length="86" mass="9756">MPFLTGKAERFVNEVELFLASGLNVEAYDEVYLQCLGLDTPGVIQESTGLHEATPQVPYLDIFDEDMEATPQVPYDFFDEDMDRCD</sequence>
<dbReference type="AlphaFoldDB" id="A0A834Z632"/>
<dbReference type="OrthoDB" id="1736507at2759"/>
<dbReference type="EMBL" id="JABCRI010000008">
    <property type="protein sequence ID" value="KAF8401654.1"/>
    <property type="molecule type" value="Genomic_DNA"/>
</dbReference>
<name>A0A834Z632_TETSI</name>
<proteinExistence type="predicted"/>
<comment type="caution">
    <text evidence="1">The sequence shown here is derived from an EMBL/GenBank/DDBJ whole genome shotgun (WGS) entry which is preliminary data.</text>
</comment>
<dbReference type="Proteomes" id="UP000655225">
    <property type="component" value="Unassembled WGS sequence"/>
</dbReference>
<protein>
    <submittedName>
        <fullName evidence="1">Uncharacterized protein</fullName>
    </submittedName>
</protein>
<reference evidence="1 2" key="1">
    <citation type="submission" date="2020-04" db="EMBL/GenBank/DDBJ databases">
        <title>Plant Genome Project.</title>
        <authorList>
            <person name="Zhang R.-G."/>
        </authorList>
    </citation>
    <scope>NUCLEOTIDE SEQUENCE [LARGE SCALE GENOMIC DNA]</scope>
    <source>
        <strain evidence="1">YNK0</strain>
        <tissue evidence="1">Leaf</tissue>
    </source>
</reference>
<keyword evidence="2" id="KW-1185">Reference proteome</keyword>